<gene>
    <name evidence="2" type="ordered locus">Francci3_0623</name>
</gene>
<feature type="compositionally biased region" description="Basic and acidic residues" evidence="1">
    <location>
        <begin position="61"/>
        <end position="71"/>
    </location>
</feature>
<accession>Q2JFD5</accession>
<dbReference type="HOGENOM" id="CLU_2422643_0_0_11"/>
<evidence type="ECO:0000313" key="3">
    <source>
        <dbReference type="Proteomes" id="UP000001937"/>
    </source>
</evidence>
<feature type="region of interest" description="Disordered" evidence="1">
    <location>
        <begin position="1"/>
        <end position="107"/>
    </location>
</feature>
<organism evidence="2 3">
    <name type="scientific">Frankia casuarinae (strain DSM 45818 / CECT 9043 / HFP020203 / CcI3)</name>
    <dbReference type="NCBI Taxonomy" id="106370"/>
    <lineage>
        <taxon>Bacteria</taxon>
        <taxon>Bacillati</taxon>
        <taxon>Actinomycetota</taxon>
        <taxon>Actinomycetes</taxon>
        <taxon>Frankiales</taxon>
        <taxon>Frankiaceae</taxon>
        <taxon>Frankia</taxon>
    </lineage>
</organism>
<feature type="compositionally biased region" description="Low complexity" evidence="1">
    <location>
        <begin position="37"/>
        <end position="60"/>
    </location>
</feature>
<feature type="compositionally biased region" description="Gly residues" evidence="1">
    <location>
        <begin position="93"/>
        <end position="107"/>
    </location>
</feature>
<dbReference type="RefSeq" id="WP_011435076.1">
    <property type="nucleotide sequence ID" value="NC_007777.1"/>
</dbReference>
<evidence type="ECO:0000256" key="1">
    <source>
        <dbReference type="SAM" id="MobiDB-lite"/>
    </source>
</evidence>
<dbReference type="Proteomes" id="UP000001937">
    <property type="component" value="Chromosome"/>
</dbReference>
<reference evidence="2 3" key="1">
    <citation type="journal article" date="2007" name="Genome Res.">
        <title>Genome characteristics of facultatively symbiotic Frankia sp. strains reflect host range and host plant biogeography.</title>
        <authorList>
            <person name="Normand P."/>
            <person name="Lapierre P."/>
            <person name="Tisa L.S."/>
            <person name="Gogarten J.P."/>
            <person name="Alloisio N."/>
            <person name="Bagnarol E."/>
            <person name="Bassi C.A."/>
            <person name="Berry A.M."/>
            <person name="Bickhart D.M."/>
            <person name="Choisne N."/>
            <person name="Couloux A."/>
            <person name="Cournoyer B."/>
            <person name="Cruveiller S."/>
            <person name="Daubin V."/>
            <person name="Demange N."/>
            <person name="Francino M.P."/>
            <person name="Goltsman E."/>
            <person name="Huang Y."/>
            <person name="Kopp O.R."/>
            <person name="Labarre L."/>
            <person name="Lapidus A."/>
            <person name="Lavire C."/>
            <person name="Marechal J."/>
            <person name="Martinez M."/>
            <person name="Mastronunzio J.E."/>
            <person name="Mullin B.C."/>
            <person name="Niemann J."/>
            <person name="Pujic P."/>
            <person name="Rawnsley T."/>
            <person name="Rouy Z."/>
            <person name="Schenowitz C."/>
            <person name="Sellstedt A."/>
            <person name="Tavares F."/>
            <person name="Tomkins J.P."/>
            <person name="Vallenet D."/>
            <person name="Valverde C."/>
            <person name="Wall L.G."/>
            <person name="Wang Y."/>
            <person name="Medigue C."/>
            <person name="Benson D.R."/>
        </authorList>
    </citation>
    <scope>NUCLEOTIDE SEQUENCE [LARGE SCALE GENOMIC DNA]</scope>
    <source>
        <strain evidence="3">DSM 45818 / CECT 9043 / CcI3</strain>
    </source>
</reference>
<keyword evidence="3" id="KW-1185">Reference proteome</keyword>
<dbReference type="OrthoDB" id="10009951at2"/>
<evidence type="ECO:0000313" key="2">
    <source>
        <dbReference type="EMBL" id="ABD10007.1"/>
    </source>
</evidence>
<protein>
    <submittedName>
        <fullName evidence="2">Uncharacterized protein</fullName>
    </submittedName>
</protein>
<proteinExistence type="predicted"/>
<dbReference type="KEGG" id="fra:Francci3_0623"/>
<dbReference type="AlphaFoldDB" id="Q2JFD5"/>
<name>Q2JFD5_FRACC</name>
<dbReference type="EMBL" id="CP000249">
    <property type="protein sequence ID" value="ABD10007.1"/>
    <property type="molecule type" value="Genomic_DNA"/>
</dbReference>
<sequence>MRLRWHRSKDIPASAGRRLTGPERAAALGVPDDTEPAEGPGAAAPAPVPAGPVMLTLTTRSRLEEAEREAAVSRPVRRRMERGSLGGHVSPTGGHGSGGACGPGGCG</sequence>